<evidence type="ECO:0000259" key="9">
    <source>
        <dbReference type="Pfam" id="PF12704"/>
    </source>
</evidence>
<feature type="transmembrane region" description="Helical" evidence="7">
    <location>
        <begin position="251"/>
        <end position="273"/>
    </location>
</feature>
<proteinExistence type="inferred from homology"/>
<keyword evidence="5 7" id="KW-0472">Membrane</keyword>
<comment type="similarity">
    <text evidence="6">Belongs to the ABC-4 integral membrane protein family.</text>
</comment>
<evidence type="ECO:0000256" key="7">
    <source>
        <dbReference type="SAM" id="Phobius"/>
    </source>
</evidence>
<organism evidence="10 11">
    <name type="scientific">Anoxybacillus gonensis</name>
    <dbReference type="NCBI Taxonomy" id="198467"/>
    <lineage>
        <taxon>Bacteria</taxon>
        <taxon>Bacillati</taxon>
        <taxon>Bacillota</taxon>
        <taxon>Bacilli</taxon>
        <taxon>Bacillales</taxon>
        <taxon>Anoxybacillaceae</taxon>
        <taxon>Anoxybacillus</taxon>
    </lineage>
</organism>
<dbReference type="EMBL" id="JAMOGB010000008">
    <property type="protein sequence ID" value="MDO0878123.1"/>
    <property type="molecule type" value="Genomic_DNA"/>
</dbReference>
<dbReference type="InterPro" id="IPR003838">
    <property type="entry name" value="ABC3_permease_C"/>
</dbReference>
<dbReference type="InterPro" id="IPR025857">
    <property type="entry name" value="MacB_PCD"/>
</dbReference>
<evidence type="ECO:0000256" key="2">
    <source>
        <dbReference type="ARBA" id="ARBA00022475"/>
    </source>
</evidence>
<keyword evidence="2" id="KW-1003">Cell membrane</keyword>
<keyword evidence="3 7" id="KW-0812">Transmembrane</keyword>
<comment type="caution">
    <text evidence="10">The sequence shown here is derived from an EMBL/GenBank/DDBJ whole genome shotgun (WGS) entry which is preliminary data.</text>
</comment>
<accession>A0AAW7TH25</accession>
<feature type="transmembrane region" description="Helical" evidence="7">
    <location>
        <begin position="293"/>
        <end position="315"/>
    </location>
</feature>
<feature type="transmembrane region" description="Helical" evidence="7">
    <location>
        <begin position="12"/>
        <end position="35"/>
    </location>
</feature>
<comment type="subcellular location">
    <subcellularLocation>
        <location evidence="1">Cell membrane</location>
        <topology evidence="1">Multi-pass membrane protein</topology>
    </subcellularLocation>
</comment>
<feature type="transmembrane region" description="Helical" evidence="7">
    <location>
        <begin position="335"/>
        <end position="361"/>
    </location>
</feature>
<dbReference type="PANTHER" id="PTHR30572:SF4">
    <property type="entry name" value="ABC TRANSPORTER PERMEASE YTRF"/>
    <property type="match status" value="1"/>
</dbReference>
<dbReference type="Proteomes" id="UP001176117">
    <property type="component" value="Unassembled WGS sequence"/>
</dbReference>
<dbReference type="RefSeq" id="WP_035064349.1">
    <property type="nucleotide sequence ID" value="NZ_CP012152.1"/>
</dbReference>
<evidence type="ECO:0000256" key="5">
    <source>
        <dbReference type="ARBA" id="ARBA00023136"/>
    </source>
</evidence>
<dbReference type="InterPro" id="IPR050250">
    <property type="entry name" value="Macrolide_Exporter_MacB"/>
</dbReference>
<evidence type="ECO:0000313" key="10">
    <source>
        <dbReference type="EMBL" id="MDO0878123.1"/>
    </source>
</evidence>
<feature type="domain" description="ABC3 transporter permease C-terminal" evidence="8">
    <location>
        <begin position="252"/>
        <end position="365"/>
    </location>
</feature>
<evidence type="ECO:0000256" key="4">
    <source>
        <dbReference type="ARBA" id="ARBA00022989"/>
    </source>
</evidence>
<dbReference type="PANTHER" id="PTHR30572">
    <property type="entry name" value="MEMBRANE COMPONENT OF TRANSPORTER-RELATED"/>
    <property type="match status" value="1"/>
</dbReference>
<dbReference type="Pfam" id="PF12704">
    <property type="entry name" value="MacB_PCD"/>
    <property type="match status" value="1"/>
</dbReference>
<evidence type="ECO:0000256" key="3">
    <source>
        <dbReference type="ARBA" id="ARBA00022692"/>
    </source>
</evidence>
<evidence type="ECO:0000256" key="1">
    <source>
        <dbReference type="ARBA" id="ARBA00004651"/>
    </source>
</evidence>
<name>A0AAW7TH25_9BACL</name>
<dbReference type="GO" id="GO:0022857">
    <property type="term" value="F:transmembrane transporter activity"/>
    <property type="evidence" value="ECO:0007669"/>
    <property type="project" value="TreeGrafter"/>
</dbReference>
<keyword evidence="4 7" id="KW-1133">Transmembrane helix</keyword>
<protein>
    <submittedName>
        <fullName evidence="10">ABC transporter permease</fullName>
    </submittedName>
</protein>
<dbReference type="KEGG" id="agn:AFK25_14325"/>
<sequence>MSFQSFKSQWRAHPFTTAFAVLGLVISLLMISIGISSINYSHLLQRQLEQYVPPHATKLMVTFPHEPTWNDLFRLFDNIDQETGIILEGVTLLHDGMPIMVAPEHVKESVEPRLPIKEGRYFTEKEMKSGEKVALIGSEWEKDTTIIGNERYIVLSGERYKCIGIIGIMGENSRLLDSQVLIPMKSLPPSVISKLLSQQQITLTLYNTKKDTYKDETSIRMQAEKLFPQASIDSFPYEAQLSFRIDIGDRLMLIVLVYLLSLVNVVNLSFYWVQERIYEIGIRKAFGYTNRDIVFMLFSEMVVLCSIAIVFGYGVQWLFQHIFEKWVGFPLRISLVHFSAAIGFVFCSSLIAIIVPAVRVFRVQPIHVIHKK</sequence>
<evidence type="ECO:0000259" key="8">
    <source>
        <dbReference type="Pfam" id="PF02687"/>
    </source>
</evidence>
<dbReference type="Pfam" id="PF02687">
    <property type="entry name" value="FtsX"/>
    <property type="match status" value="1"/>
</dbReference>
<dbReference type="AlphaFoldDB" id="A0AAW7TH25"/>
<feature type="domain" description="MacB-like periplasmic core" evidence="9">
    <location>
        <begin position="68"/>
        <end position="193"/>
    </location>
</feature>
<evidence type="ECO:0000256" key="6">
    <source>
        <dbReference type="ARBA" id="ARBA00038076"/>
    </source>
</evidence>
<keyword evidence="11" id="KW-1185">Reference proteome</keyword>
<dbReference type="GO" id="GO:0005886">
    <property type="term" value="C:plasma membrane"/>
    <property type="evidence" value="ECO:0007669"/>
    <property type="project" value="UniProtKB-SubCell"/>
</dbReference>
<reference evidence="10" key="1">
    <citation type="submission" date="2022-05" db="EMBL/GenBank/DDBJ databases">
        <title>Genome-based reclassification of Anoxybacillus salavatliensis Cihan et al. as a later heterotypic synonym of Anoxybacillus gonensis Belduz et al. 2003.</title>
        <authorList>
            <person name="Inan Bektas K."/>
            <person name="Guler H.I."/>
            <person name="Belduz A.O."/>
            <person name="Canakci S."/>
        </authorList>
    </citation>
    <scope>NUCLEOTIDE SEQUENCE</scope>
    <source>
        <strain evidence="10">NCIMB 13933</strain>
    </source>
</reference>
<gene>
    <name evidence="10" type="ORF">NBU54_10645</name>
</gene>
<evidence type="ECO:0000313" key="11">
    <source>
        <dbReference type="Proteomes" id="UP001176117"/>
    </source>
</evidence>